<evidence type="ECO:0000256" key="2">
    <source>
        <dbReference type="SAM" id="Phobius"/>
    </source>
</evidence>
<organism evidence="4 5">
    <name type="scientific">Kineococcus rhizosphaerae</name>
    <dbReference type="NCBI Taxonomy" id="559628"/>
    <lineage>
        <taxon>Bacteria</taxon>
        <taxon>Bacillati</taxon>
        <taxon>Actinomycetota</taxon>
        <taxon>Actinomycetes</taxon>
        <taxon>Kineosporiales</taxon>
        <taxon>Kineosporiaceae</taxon>
        <taxon>Kineococcus</taxon>
    </lineage>
</organism>
<dbReference type="Proteomes" id="UP000238083">
    <property type="component" value="Unassembled WGS sequence"/>
</dbReference>
<evidence type="ECO:0000313" key="4">
    <source>
        <dbReference type="EMBL" id="PRY17247.1"/>
    </source>
</evidence>
<feature type="domain" description="DUF4349" evidence="3">
    <location>
        <begin position="111"/>
        <end position="318"/>
    </location>
</feature>
<evidence type="ECO:0000313" key="5">
    <source>
        <dbReference type="Proteomes" id="UP000238083"/>
    </source>
</evidence>
<keyword evidence="2" id="KW-0812">Transmembrane</keyword>
<comment type="caution">
    <text evidence="4">The sequence shown here is derived from an EMBL/GenBank/DDBJ whole genome shotgun (WGS) entry which is preliminary data.</text>
</comment>
<accession>A0A2T0R7V7</accession>
<dbReference type="EMBL" id="PVZF01000002">
    <property type="protein sequence ID" value="PRY17247.1"/>
    <property type="molecule type" value="Genomic_DNA"/>
</dbReference>
<evidence type="ECO:0000259" key="3">
    <source>
        <dbReference type="Pfam" id="PF14257"/>
    </source>
</evidence>
<sequence length="347" mass="34050">MRSSSSPPRSPAPSTTASPTASPTPSSRTRHRLAGPVPALLLAAGVLIGAAGCSGGGADQSSGSSGGAGAVAGSGAVRADAQDAASGADTGADTGSGTAAGSGTDGVETGRAVVSTATLAVRVRDLPAAVLDVRSRAQGAGGLVTSSTTGGGAGDETAHLTLRVPAPAFEDVLDAVAGLGQQTSRTTASNDVSAEVADVDSRVASAQAVLETFRARLPRATTVPDILAIEGEIARRQADLEALQARQRVLADQVALSTIDVDLVRGAPLAAVRAEAQPGFRGGLEAGWHALGEVGRVLSVVVGAVLPFALPLALVGVPLRVLVRRRRRRPGGGVDTDPAAGGAASAG</sequence>
<keyword evidence="2" id="KW-1133">Transmembrane helix</keyword>
<gene>
    <name evidence="4" type="ORF">CLV37_102206</name>
</gene>
<name>A0A2T0R7V7_9ACTN</name>
<dbReference type="AlphaFoldDB" id="A0A2T0R7V7"/>
<protein>
    <submittedName>
        <fullName evidence="4">Uncharacterized protein DUF4349</fullName>
    </submittedName>
</protein>
<reference evidence="4 5" key="1">
    <citation type="submission" date="2018-03" db="EMBL/GenBank/DDBJ databases">
        <title>Genomic Encyclopedia of Archaeal and Bacterial Type Strains, Phase II (KMG-II): from individual species to whole genera.</title>
        <authorList>
            <person name="Goeker M."/>
        </authorList>
    </citation>
    <scope>NUCLEOTIDE SEQUENCE [LARGE SCALE GENOMIC DNA]</scope>
    <source>
        <strain evidence="4 5">DSM 19711</strain>
    </source>
</reference>
<dbReference type="Pfam" id="PF14257">
    <property type="entry name" value="DUF4349"/>
    <property type="match status" value="1"/>
</dbReference>
<evidence type="ECO:0000256" key="1">
    <source>
        <dbReference type="SAM" id="MobiDB-lite"/>
    </source>
</evidence>
<feature type="region of interest" description="Disordered" evidence="1">
    <location>
        <begin position="1"/>
        <end position="32"/>
    </location>
</feature>
<dbReference type="InterPro" id="IPR025645">
    <property type="entry name" value="DUF4349"/>
</dbReference>
<feature type="transmembrane region" description="Helical" evidence="2">
    <location>
        <begin position="297"/>
        <end position="319"/>
    </location>
</feature>
<feature type="compositionally biased region" description="Low complexity" evidence="1">
    <location>
        <begin position="82"/>
        <end position="97"/>
    </location>
</feature>
<feature type="region of interest" description="Disordered" evidence="1">
    <location>
        <begin position="82"/>
        <end position="107"/>
    </location>
</feature>
<keyword evidence="5" id="KW-1185">Reference proteome</keyword>
<proteinExistence type="predicted"/>
<feature type="compositionally biased region" description="Low complexity" evidence="1">
    <location>
        <begin position="1"/>
        <end position="27"/>
    </location>
</feature>
<keyword evidence="2" id="KW-0472">Membrane</keyword>